<evidence type="ECO:0000313" key="2">
    <source>
        <dbReference type="Proteomes" id="UP001163603"/>
    </source>
</evidence>
<proteinExistence type="predicted"/>
<protein>
    <submittedName>
        <fullName evidence="1">Uncharacterized protein</fullName>
    </submittedName>
</protein>
<organism evidence="1 2">
    <name type="scientific">Pistacia integerrima</name>
    <dbReference type="NCBI Taxonomy" id="434235"/>
    <lineage>
        <taxon>Eukaryota</taxon>
        <taxon>Viridiplantae</taxon>
        <taxon>Streptophyta</taxon>
        <taxon>Embryophyta</taxon>
        <taxon>Tracheophyta</taxon>
        <taxon>Spermatophyta</taxon>
        <taxon>Magnoliopsida</taxon>
        <taxon>eudicotyledons</taxon>
        <taxon>Gunneridae</taxon>
        <taxon>Pentapetalae</taxon>
        <taxon>rosids</taxon>
        <taxon>malvids</taxon>
        <taxon>Sapindales</taxon>
        <taxon>Anacardiaceae</taxon>
        <taxon>Pistacia</taxon>
    </lineage>
</organism>
<keyword evidence="2" id="KW-1185">Reference proteome</keyword>
<comment type="caution">
    <text evidence="1">The sequence shown here is derived from an EMBL/GenBank/DDBJ whole genome shotgun (WGS) entry which is preliminary data.</text>
</comment>
<reference evidence="2" key="1">
    <citation type="journal article" date="2023" name="G3 (Bethesda)">
        <title>Genome assembly and association tests identify interacting loci associated with vigor, precocity, and sex in interspecific pistachio rootstocks.</title>
        <authorList>
            <person name="Palmer W."/>
            <person name="Jacygrad E."/>
            <person name="Sagayaradj S."/>
            <person name="Cavanaugh K."/>
            <person name="Han R."/>
            <person name="Bertier L."/>
            <person name="Beede B."/>
            <person name="Kafkas S."/>
            <person name="Golino D."/>
            <person name="Preece J."/>
            <person name="Michelmore R."/>
        </authorList>
    </citation>
    <scope>NUCLEOTIDE SEQUENCE [LARGE SCALE GENOMIC DNA]</scope>
</reference>
<dbReference type="Proteomes" id="UP001163603">
    <property type="component" value="Chromosome 6"/>
</dbReference>
<accession>A0ACC0YJS0</accession>
<sequence>MVMHPETTSKETNINLRPLSSSFTSAISLDLPSVDSEGPSKSGTYTTSSSKPELDAQSAPKHVSSTGNFSRSKELDNGSPVPSSTSPASQVTHESSVYDLPSTQSPPLQVMDRSGGYDPLRIPSTVFERKSSTPLDWSAASNESLFSLHIGNNSFSKDHVFMLGGEVLKSGELSKSGEFVTFSPISPAPVEETEGKSLELEKSEEIGESDDSIKVSTIDTAVDQSMEKGPPAKGARSSFNFSTHSNESARSFAFPIVENNNNESAGVASPCCRSCRGKRCAWPSCYSSDCSCTFCYCSLPSCYLLWPSCYCSDCSWAFCHCWNCSLKKMVLSLFHSYHMFILTEGPGGSSAKPEVEKNPNKQLADKIASTSSACCCVTCSSCHPCCFSSRFSHCC</sequence>
<gene>
    <name evidence="1" type="ORF">Pint_23500</name>
</gene>
<evidence type="ECO:0000313" key="1">
    <source>
        <dbReference type="EMBL" id="KAJ0038564.1"/>
    </source>
</evidence>
<name>A0ACC0YJS0_9ROSI</name>
<dbReference type="EMBL" id="CM047741">
    <property type="protein sequence ID" value="KAJ0038564.1"/>
    <property type="molecule type" value="Genomic_DNA"/>
</dbReference>